<evidence type="ECO:0000256" key="1">
    <source>
        <dbReference type="SAM" id="MobiDB-lite"/>
    </source>
</evidence>
<protein>
    <submittedName>
        <fullName evidence="4">Uncharacterized protein</fullName>
    </submittedName>
</protein>
<dbReference type="KEGG" id="pchm:VFPPC_18147"/>
<evidence type="ECO:0000256" key="2">
    <source>
        <dbReference type="SAM" id="Phobius"/>
    </source>
</evidence>
<feature type="region of interest" description="Disordered" evidence="1">
    <location>
        <begin position="72"/>
        <end position="118"/>
    </location>
</feature>
<dbReference type="RefSeq" id="XP_022285214.1">
    <property type="nucleotide sequence ID" value="XM_022429802.1"/>
</dbReference>
<comment type="caution">
    <text evidence="4">The sequence shown here is derived from an EMBL/GenBank/DDBJ whole genome shotgun (WGS) entry which is preliminary data.</text>
</comment>
<gene>
    <name evidence="4" type="ORF">VFPPC_18147</name>
</gene>
<evidence type="ECO:0000313" key="5">
    <source>
        <dbReference type="Proteomes" id="UP000078397"/>
    </source>
</evidence>
<keyword evidence="2" id="KW-0472">Membrane</keyword>
<dbReference type="OrthoDB" id="3542181at2759"/>
<name>A0A219AQZ3_METCM</name>
<feature type="compositionally biased region" description="Polar residues" evidence="1">
    <location>
        <begin position="100"/>
        <end position="109"/>
    </location>
</feature>
<feature type="transmembrane region" description="Helical" evidence="2">
    <location>
        <begin position="175"/>
        <end position="192"/>
    </location>
</feature>
<organism evidence="4 5">
    <name type="scientific">Pochonia chlamydosporia 170</name>
    <dbReference type="NCBI Taxonomy" id="1380566"/>
    <lineage>
        <taxon>Eukaryota</taxon>
        <taxon>Fungi</taxon>
        <taxon>Dikarya</taxon>
        <taxon>Ascomycota</taxon>
        <taxon>Pezizomycotina</taxon>
        <taxon>Sordariomycetes</taxon>
        <taxon>Hypocreomycetidae</taxon>
        <taxon>Hypocreales</taxon>
        <taxon>Clavicipitaceae</taxon>
        <taxon>Pochonia</taxon>
    </lineage>
</organism>
<accession>A0A219AQZ3</accession>
<keyword evidence="2" id="KW-1133">Transmembrane helix</keyword>
<dbReference type="EMBL" id="LSBJ02000007">
    <property type="protein sequence ID" value="OWT42734.1"/>
    <property type="molecule type" value="Genomic_DNA"/>
</dbReference>
<sequence>MLSPLPYRITWNRPVLLIVVLVLLSWTLPVYATREAEVEASMKRIRHGPVIPAAPTELKSTFDQDATYELHKRRNSDNGNRDANTGNYPNNHEPYGIDPQRSSHSNTLNGERRDAPAPVPEYTPIVTPAPDQEAVLASQGYKQITYYTCNTIGGNEHCGWHVPIVKAQGVRRDSGTVWMVVGCLAGVFALGLM</sequence>
<keyword evidence="3" id="KW-0732">Signal</keyword>
<dbReference type="AlphaFoldDB" id="A0A219AQZ3"/>
<feature type="compositionally biased region" description="Polar residues" evidence="1">
    <location>
        <begin position="81"/>
        <end position="90"/>
    </location>
</feature>
<dbReference type="Proteomes" id="UP000078397">
    <property type="component" value="Unassembled WGS sequence"/>
</dbReference>
<keyword evidence="5" id="KW-1185">Reference proteome</keyword>
<evidence type="ECO:0000313" key="4">
    <source>
        <dbReference type="EMBL" id="OWT42734.1"/>
    </source>
</evidence>
<keyword evidence="2" id="KW-0812">Transmembrane</keyword>
<feature type="chain" id="PRO_5013347328" evidence="3">
    <location>
        <begin position="33"/>
        <end position="193"/>
    </location>
</feature>
<proteinExistence type="predicted"/>
<dbReference type="GeneID" id="33937009"/>
<feature type="signal peptide" evidence="3">
    <location>
        <begin position="1"/>
        <end position="32"/>
    </location>
</feature>
<reference evidence="4 5" key="1">
    <citation type="journal article" date="2016" name="PLoS Pathog.">
        <title>Biosynthesis of antibiotic leucinostatins in bio-control fungus Purpureocillium lilacinum and their inhibition on phytophthora revealed by genome mining.</title>
        <authorList>
            <person name="Wang G."/>
            <person name="Liu Z."/>
            <person name="Lin R."/>
            <person name="Li E."/>
            <person name="Mao Z."/>
            <person name="Ling J."/>
            <person name="Yang Y."/>
            <person name="Yin W.B."/>
            <person name="Xie B."/>
        </authorList>
    </citation>
    <scope>NUCLEOTIDE SEQUENCE [LARGE SCALE GENOMIC DNA]</scope>
    <source>
        <strain evidence="4">170</strain>
    </source>
</reference>
<evidence type="ECO:0000256" key="3">
    <source>
        <dbReference type="SAM" id="SignalP"/>
    </source>
</evidence>